<organism evidence="2 3">
    <name type="scientific">Candidatus Methylumidiphilus alinenensis</name>
    <dbReference type="NCBI Taxonomy" id="2202197"/>
    <lineage>
        <taxon>Bacteria</taxon>
        <taxon>Pseudomonadati</taxon>
        <taxon>Pseudomonadota</taxon>
        <taxon>Gammaproteobacteria</taxon>
        <taxon>Methylococcales</taxon>
        <taxon>Candidatus Methylumidiphilus</taxon>
    </lineage>
</organism>
<dbReference type="InterPro" id="IPR017853">
    <property type="entry name" value="GH"/>
</dbReference>
<evidence type="ECO:0000256" key="1">
    <source>
        <dbReference type="SAM" id="SignalP"/>
    </source>
</evidence>
<evidence type="ECO:0000313" key="3">
    <source>
        <dbReference type="Proteomes" id="UP000249396"/>
    </source>
</evidence>
<proteinExistence type="predicted"/>
<accession>A0A2W4SL07</accession>
<dbReference type="Proteomes" id="UP000249396">
    <property type="component" value="Unassembled WGS sequence"/>
</dbReference>
<reference evidence="2 3" key="1">
    <citation type="journal article" date="2018" name="Aquat. Microb. Ecol.">
        <title>Gammaproteobacterial methanotrophs dominate.</title>
        <authorList>
            <person name="Rissanen A.J."/>
            <person name="Saarenheimo J."/>
            <person name="Tiirola M."/>
            <person name="Peura S."/>
            <person name="Aalto S.L."/>
            <person name="Karvinen A."/>
            <person name="Nykanen H."/>
        </authorList>
    </citation>
    <scope>NUCLEOTIDE SEQUENCE [LARGE SCALE GENOMIC DNA]</scope>
    <source>
        <strain evidence="2">AMbin10</strain>
    </source>
</reference>
<name>A0A2W4SL07_9GAMM</name>
<protein>
    <recommendedName>
        <fullName evidence="4">Alpha-L-arabinofuranosidase C-terminal domain-containing protein</fullName>
    </recommendedName>
</protein>
<dbReference type="SUPFAM" id="SSF51445">
    <property type="entry name" value="(Trans)glycosidases"/>
    <property type="match status" value="1"/>
</dbReference>
<feature type="chain" id="PRO_5016143856" description="Alpha-L-arabinofuranosidase C-terminal domain-containing protein" evidence="1">
    <location>
        <begin position="21"/>
        <end position="722"/>
    </location>
</feature>
<dbReference type="EMBL" id="QJPH01000494">
    <property type="protein sequence ID" value="PZN72257.1"/>
    <property type="molecule type" value="Genomic_DNA"/>
</dbReference>
<comment type="caution">
    <text evidence="2">The sequence shown here is derived from an EMBL/GenBank/DDBJ whole genome shotgun (WGS) entry which is preliminary data.</text>
</comment>
<evidence type="ECO:0000313" key="2">
    <source>
        <dbReference type="EMBL" id="PZN72257.1"/>
    </source>
</evidence>
<dbReference type="AlphaFoldDB" id="A0A2W4SL07"/>
<dbReference type="Gene3D" id="3.20.20.80">
    <property type="entry name" value="Glycosidases"/>
    <property type="match status" value="1"/>
</dbReference>
<feature type="signal peptide" evidence="1">
    <location>
        <begin position="1"/>
        <end position="20"/>
    </location>
</feature>
<sequence>MKSFKILLVGLLFSALESMASEPVTIEVLPDIQTPNIPRIGLNLGERSVFGGAQLIRNLLLNPGFEGQIDRTVIIVAHTTTQGFEDDMSWSGRPDGFWRGAQYDVRSGKAVGQTGTVVDSLKRGENGLPTFATKGPAPALSPGDAIVLTRIDDQNLPTTWSVPKDTPSGQVAIEPNDKRPGSAGRRSLALIPLPNAPKRFSPPARITAFFDAIGNRAGKLLVIDGHWKFSVWTRSDSGLGNLKITFQRQGSQPFLRETVHVPREWKLVEFQFEGIDKGPPGTLSLELAAEDGKVLLDDASLGQVSEDNGAFRREVVAALGKLKPGYLRDWQDQLGGTWENLIASPDGRRSDRYRPGLEDRYGYSLPEFLDLCKKVGANPWVIAPTTFNDGEYEALGRYLAGRIKQDGFTEAVVEFGNENWNGIFRSGGFPNPNTHGQVAQRAFTQIRKGAGPSAPIRLTVNGQHVNPSYAFQMLDSTPNADMLAVAPYILHQINQSDFTSEPWPLMFKTDTDLPVISAGTIKRGKELAVYEVNYHTTRGDIGPATREQIVTGAASGSGLAKRLIESINVGVRRQCVYNLAQYDFSMPDRNFVKLWGIMRDLAASQRMRPTGLAMMMMNSALPGDAHAVRLSGPSAETLTAAAIQRKDGWAIALVSASPQAQEVQIKFPPSIPAPKRLLKLDAALPSSSNETSEEVRIAEQKLTGKQPISVTVPPWGLMVLTQ</sequence>
<gene>
    <name evidence="2" type="ORF">DM484_24810</name>
</gene>
<evidence type="ECO:0008006" key="4">
    <source>
        <dbReference type="Google" id="ProtNLM"/>
    </source>
</evidence>
<keyword evidence="1" id="KW-0732">Signal</keyword>